<evidence type="ECO:0000313" key="6">
    <source>
        <dbReference type="EMBL" id="GAD31198.1"/>
    </source>
</evidence>
<evidence type="ECO:0000259" key="5">
    <source>
        <dbReference type="PROSITE" id="PS50977"/>
    </source>
</evidence>
<keyword evidence="3" id="KW-0804">Transcription</keyword>
<dbReference type="PROSITE" id="PS50977">
    <property type="entry name" value="HTH_TETR_2"/>
    <property type="match status" value="1"/>
</dbReference>
<dbReference type="EMBL" id="DF196819">
    <property type="protein sequence ID" value="GAD31198.1"/>
    <property type="molecule type" value="Genomic_DNA"/>
</dbReference>
<name>A0A0U1P9M5_PHOLE</name>
<dbReference type="GO" id="GO:0003700">
    <property type="term" value="F:DNA-binding transcription factor activity"/>
    <property type="evidence" value="ECO:0007669"/>
    <property type="project" value="TreeGrafter"/>
</dbReference>
<dbReference type="eggNOG" id="COG1309">
    <property type="taxonomic scope" value="Bacteria"/>
</dbReference>
<evidence type="ECO:0000313" key="7">
    <source>
        <dbReference type="Proteomes" id="UP000030675"/>
    </source>
</evidence>
<accession>A0A0U1P9M5</accession>
<dbReference type="AlphaFoldDB" id="A0A0U1P9M5"/>
<dbReference type="InterPro" id="IPR001647">
    <property type="entry name" value="HTH_TetR"/>
</dbReference>
<evidence type="ECO:0000256" key="4">
    <source>
        <dbReference type="PROSITE-ProRule" id="PRU00335"/>
    </source>
</evidence>
<dbReference type="GO" id="GO:0000976">
    <property type="term" value="F:transcription cis-regulatory region binding"/>
    <property type="evidence" value="ECO:0007669"/>
    <property type="project" value="TreeGrafter"/>
</dbReference>
<dbReference type="Pfam" id="PF22604">
    <property type="entry name" value="TetR_HI_0893_C"/>
    <property type="match status" value="1"/>
</dbReference>
<feature type="DNA-binding region" description="H-T-H motif" evidence="4">
    <location>
        <begin position="40"/>
        <end position="59"/>
    </location>
</feature>
<dbReference type="SUPFAM" id="SSF46689">
    <property type="entry name" value="Homeodomain-like"/>
    <property type="match status" value="1"/>
</dbReference>
<dbReference type="Proteomes" id="UP000030675">
    <property type="component" value="Unassembled WGS sequence"/>
</dbReference>
<feature type="domain" description="HTH tetR-type" evidence="5">
    <location>
        <begin position="17"/>
        <end position="77"/>
    </location>
</feature>
<dbReference type="FunFam" id="1.10.10.60:FF:000141">
    <property type="entry name" value="TetR family transcriptional regulator"/>
    <property type="match status" value="1"/>
</dbReference>
<dbReference type="GeneID" id="99740753"/>
<evidence type="ECO:0000256" key="1">
    <source>
        <dbReference type="ARBA" id="ARBA00023015"/>
    </source>
</evidence>
<dbReference type="InterPro" id="IPR050109">
    <property type="entry name" value="HTH-type_TetR-like_transc_reg"/>
</dbReference>
<dbReference type="PROSITE" id="PS01081">
    <property type="entry name" value="HTH_TETR_1"/>
    <property type="match status" value="1"/>
</dbReference>
<dbReference type="InterPro" id="IPR023772">
    <property type="entry name" value="DNA-bd_HTH_TetR-type_CS"/>
</dbReference>
<organism evidence="6 7">
    <name type="scientific">Photobacterium leiognathi lrivu.4.1</name>
    <dbReference type="NCBI Taxonomy" id="1248232"/>
    <lineage>
        <taxon>Bacteria</taxon>
        <taxon>Pseudomonadati</taxon>
        <taxon>Pseudomonadota</taxon>
        <taxon>Gammaproteobacteria</taxon>
        <taxon>Vibrionales</taxon>
        <taxon>Vibrionaceae</taxon>
        <taxon>Photobacterium</taxon>
    </lineage>
</organism>
<proteinExistence type="predicted"/>
<dbReference type="PANTHER" id="PTHR30055">
    <property type="entry name" value="HTH-TYPE TRANSCRIPTIONAL REGULATOR RUTR"/>
    <property type="match status" value="1"/>
</dbReference>
<dbReference type="InterPro" id="IPR054422">
    <property type="entry name" value="TetR-like_HI_0893_C"/>
</dbReference>
<dbReference type="PANTHER" id="PTHR30055:SF207">
    <property type="entry name" value="HTH-TYPE TRANSCRIPTIONAL REPRESSOR FATR"/>
    <property type="match status" value="1"/>
</dbReference>
<keyword evidence="1" id="KW-0805">Transcription regulation</keyword>
<dbReference type="PRINTS" id="PR00455">
    <property type="entry name" value="HTHTETR"/>
</dbReference>
<dbReference type="InterPro" id="IPR009057">
    <property type="entry name" value="Homeodomain-like_sf"/>
</dbReference>
<keyword evidence="2 4" id="KW-0238">DNA-binding</keyword>
<dbReference type="Pfam" id="PF00440">
    <property type="entry name" value="TetR_N"/>
    <property type="match status" value="1"/>
</dbReference>
<evidence type="ECO:0000256" key="2">
    <source>
        <dbReference type="ARBA" id="ARBA00023125"/>
    </source>
</evidence>
<evidence type="ECO:0000256" key="3">
    <source>
        <dbReference type="ARBA" id="ARBA00023163"/>
    </source>
</evidence>
<protein>
    <submittedName>
        <fullName evidence="6">Transcriptional regulator, TetR family</fullName>
    </submittedName>
</protein>
<gene>
    <name evidence="6" type="ORF">PLEI_2855</name>
</gene>
<dbReference type="RefSeq" id="WP_008988283.1">
    <property type="nucleotide sequence ID" value="NZ_DF196819.1"/>
</dbReference>
<dbReference type="HOGENOM" id="CLU_069356_12_9_6"/>
<sequence length="203" mass="23064">MNDRSFISHPNIIATMNEKKQRILAAAEKLLAELGFHGLSMQMVAKEANVAAGTIYRYFNDKEDLLNQLHDHILSYIAAQISHNIVDSMPIKQRYRTMWLNLWHMTINGDAPLVIRGQFQSLPCQNKQDRIRLSQKLFSPVATMFNDGKACGLFKDLDNEVLSVLSLETSCSLARRQIHRGLEISDDEIEAVINASWDAITLH</sequence>
<dbReference type="Gene3D" id="1.10.357.10">
    <property type="entry name" value="Tetracycline Repressor, domain 2"/>
    <property type="match status" value="1"/>
</dbReference>
<reference evidence="7" key="1">
    <citation type="submission" date="2012-12" db="EMBL/GenBank/DDBJ databases">
        <title>Genome Sequence of Photobacterium leiognathi lrivu.4.1.</title>
        <authorList>
            <person name="Urbanczyk H."/>
            <person name="Ogura Y."/>
            <person name="Hayashi T."/>
            <person name="Dunlap P.V."/>
        </authorList>
    </citation>
    <scope>NUCLEOTIDE SEQUENCE [LARGE SCALE GENOMIC DNA]</scope>
    <source>
        <strain evidence="7">lrivu.4.1</strain>
    </source>
</reference>